<dbReference type="EMBL" id="MU276339">
    <property type="protein sequence ID" value="KAI0039206.1"/>
    <property type="molecule type" value="Genomic_DNA"/>
</dbReference>
<dbReference type="Proteomes" id="UP000814033">
    <property type="component" value="Unassembled WGS sequence"/>
</dbReference>
<sequence length="626" mass="64350">MLNLYEKRLLRCAARVDHAVVALTVENESAIKEELWTIMSDTDKIVKEAQQKKARTAMHPLLLSCGLALSEHGSVFSIVENAKHSRLLGVAGYMPEVIPRNMKLTSYLAALTPPTDGSLEPAKKRKRPRKVCDRCANGGHPCVRRIEAPAGNCQRCEGVGITCTYIGLGLPRGDSQAPLVIDVDALSDDEPARKRAGTGTSKKQQSDSLEGRVVRGGSAGSRGPPPSVYHAPTQVAGERMQALNLKPMGSNRPKPLPTPGEEPLPTPGEQPSGEGSKCAAVGGTLPPMPELNRITALETQVAALTMEQQDAASQMKVIKGDVQGILSGLRGEKEARLARKIAPDPLKEIRGILDSLRAETAAMLAAPDSLPDGIQHISSRRANAARLARQTPFEAALTRGGMKSAAHSPPAGYSPAASVPGKGRYGARRASAVDPGGSMPPPLTGKAEPPASSASAEQPARAEQVAPLLAEEAIGSPEQGRLSASEPVISGGTSNLFAVAAATVAGACDPREPSGIAAAGVSNPADACDADPGVPSGVAKASAAVFGNVDKRPMAEVAEGDGAETPDPRPDEGEKLGDGSWGRAAANRSALGGHTGPAIGALADGAQPLSSGQAGAGGGRESPSAY</sequence>
<comment type="caution">
    <text evidence="1">The sequence shown here is derived from an EMBL/GenBank/DDBJ whole genome shotgun (WGS) entry which is preliminary data.</text>
</comment>
<reference evidence="1" key="1">
    <citation type="submission" date="2021-02" db="EMBL/GenBank/DDBJ databases">
        <authorList>
            <consortium name="DOE Joint Genome Institute"/>
            <person name="Ahrendt S."/>
            <person name="Looney B.P."/>
            <person name="Miyauchi S."/>
            <person name="Morin E."/>
            <person name="Drula E."/>
            <person name="Courty P.E."/>
            <person name="Chicoki N."/>
            <person name="Fauchery L."/>
            <person name="Kohler A."/>
            <person name="Kuo A."/>
            <person name="Labutti K."/>
            <person name="Pangilinan J."/>
            <person name="Lipzen A."/>
            <person name="Riley R."/>
            <person name="Andreopoulos W."/>
            <person name="He G."/>
            <person name="Johnson J."/>
            <person name="Barry K.W."/>
            <person name="Grigoriev I.V."/>
            <person name="Nagy L."/>
            <person name="Hibbett D."/>
            <person name="Henrissat B."/>
            <person name="Matheny P.B."/>
            <person name="Labbe J."/>
            <person name="Martin F."/>
        </authorList>
    </citation>
    <scope>NUCLEOTIDE SEQUENCE</scope>
    <source>
        <strain evidence="1">FP105234-sp</strain>
    </source>
</reference>
<evidence type="ECO:0000313" key="2">
    <source>
        <dbReference type="Proteomes" id="UP000814033"/>
    </source>
</evidence>
<name>A0ACB8R517_9AGAM</name>
<accession>A0ACB8R517</accession>
<gene>
    <name evidence="1" type="ORF">FA95DRAFT_1612757</name>
</gene>
<proteinExistence type="predicted"/>
<organism evidence="1 2">
    <name type="scientific">Auriscalpium vulgare</name>
    <dbReference type="NCBI Taxonomy" id="40419"/>
    <lineage>
        <taxon>Eukaryota</taxon>
        <taxon>Fungi</taxon>
        <taxon>Dikarya</taxon>
        <taxon>Basidiomycota</taxon>
        <taxon>Agaricomycotina</taxon>
        <taxon>Agaricomycetes</taxon>
        <taxon>Russulales</taxon>
        <taxon>Auriscalpiaceae</taxon>
        <taxon>Auriscalpium</taxon>
    </lineage>
</organism>
<protein>
    <submittedName>
        <fullName evidence="1">Uncharacterized protein</fullName>
    </submittedName>
</protein>
<reference evidence="1" key="2">
    <citation type="journal article" date="2022" name="New Phytol.">
        <title>Evolutionary transition to the ectomycorrhizal habit in the genomes of a hyperdiverse lineage of mushroom-forming fungi.</title>
        <authorList>
            <person name="Looney B."/>
            <person name="Miyauchi S."/>
            <person name="Morin E."/>
            <person name="Drula E."/>
            <person name="Courty P.E."/>
            <person name="Kohler A."/>
            <person name="Kuo A."/>
            <person name="LaButti K."/>
            <person name="Pangilinan J."/>
            <person name="Lipzen A."/>
            <person name="Riley R."/>
            <person name="Andreopoulos W."/>
            <person name="He G."/>
            <person name="Johnson J."/>
            <person name="Nolan M."/>
            <person name="Tritt A."/>
            <person name="Barry K.W."/>
            <person name="Grigoriev I.V."/>
            <person name="Nagy L.G."/>
            <person name="Hibbett D."/>
            <person name="Henrissat B."/>
            <person name="Matheny P.B."/>
            <person name="Labbe J."/>
            <person name="Martin F.M."/>
        </authorList>
    </citation>
    <scope>NUCLEOTIDE SEQUENCE</scope>
    <source>
        <strain evidence="1">FP105234-sp</strain>
    </source>
</reference>
<evidence type="ECO:0000313" key="1">
    <source>
        <dbReference type="EMBL" id="KAI0039206.1"/>
    </source>
</evidence>
<keyword evidence="2" id="KW-1185">Reference proteome</keyword>